<reference evidence="1" key="2">
    <citation type="submission" date="2020-11" db="EMBL/GenBank/DDBJ databases">
        <authorList>
            <person name="McCartney M.A."/>
            <person name="Auch B."/>
            <person name="Kono T."/>
            <person name="Mallez S."/>
            <person name="Becker A."/>
            <person name="Gohl D.M."/>
            <person name="Silverstein K.A.T."/>
            <person name="Koren S."/>
            <person name="Bechman K.B."/>
            <person name="Herman A."/>
            <person name="Abrahante J.E."/>
            <person name="Garbe J."/>
        </authorList>
    </citation>
    <scope>NUCLEOTIDE SEQUENCE</scope>
    <source>
        <strain evidence="1">Duluth1</strain>
        <tissue evidence="1">Whole animal</tissue>
    </source>
</reference>
<name>A0A9D4CZF3_DREPO</name>
<reference evidence="1" key="1">
    <citation type="journal article" date="2019" name="bioRxiv">
        <title>The Genome of the Zebra Mussel, Dreissena polymorpha: A Resource for Invasive Species Research.</title>
        <authorList>
            <person name="McCartney M.A."/>
            <person name="Auch B."/>
            <person name="Kono T."/>
            <person name="Mallez S."/>
            <person name="Zhang Y."/>
            <person name="Obille A."/>
            <person name="Becker A."/>
            <person name="Abrahante J.E."/>
            <person name="Garbe J."/>
            <person name="Badalamenti J.P."/>
            <person name="Herman A."/>
            <person name="Mangelson H."/>
            <person name="Liachko I."/>
            <person name="Sullivan S."/>
            <person name="Sone E.D."/>
            <person name="Koren S."/>
            <person name="Silverstein K.A.T."/>
            <person name="Beckman K.B."/>
            <person name="Gohl D.M."/>
        </authorList>
    </citation>
    <scope>NUCLEOTIDE SEQUENCE</scope>
    <source>
        <strain evidence="1">Duluth1</strain>
        <tissue evidence="1">Whole animal</tissue>
    </source>
</reference>
<comment type="caution">
    <text evidence="1">The sequence shown here is derived from an EMBL/GenBank/DDBJ whole genome shotgun (WGS) entry which is preliminary data.</text>
</comment>
<dbReference type="EMBL" id="JAIWYP010000011">
    <property type="protein sequence ID" value="KAH3734989.1"/>
    <property type="molecule type" value="Genomic_DNA"/>
</dbReference>
<proteinExistence type="predicted"/>
<keyword evidence="2" id="KW-1185">Reference proteome</keyword>
<evidence type="ECO:0000313" key="1">
    <source>
        <dbReference type="EMBL" id="KAH3734989.1"/>
    </source>
</evidence>
<sequence length="62" mass="6817">MTAAEVSLEANPTHLETSRHCDFYVFNLPSGTSIYPDYPPSTSSSGSWVTLIPDDKMLRNAP</sequence>
<dbReference type="AlphaFoldDB" id="A0A9D4CZF3"/>
<accession>A0A9D4CZF3</accession>
<protein>
    <submittedName>
        <fullName evidence="1">Uncharacterized protein</fullName>
    </submittedName>
</protein>
<gene>
    <name evidence="1" type="ORF">DPMN_041449</name>
</gene>
<organism evidence="1 2">
    <name type="scientific">Dreissena polymorpha</name>
    <name type="common">Zebra mussel</name>
    <name type="synonym">Mytilus polymorpha</name>
    <dbReference type="NCBI Taxonomy" id="45954"/>
    <lineage>
        <taxon>Eukaryota</taxon>
        <taxon>Metazoa</taxon>
        <taxon>Spiralia</taxon>
        <taxon>Lophotrochozoa</taxon>
        <taxon>Mollusca</taxon>
        <taxon>Bivalvia</taxon>
        <taxon>Autobranchia</taxon>
        <taxon>Heteroconchia</taxon>
        <taxon>Euheterodonta</taxon>
        <taxon>Imparidentia</taxon>
        <taxon>Neoheterodontei</taxon>
        <taxon>Myida</taxon>
        <taxon>Dreissenoidea</taxon>
        <taxon>Dreissenidae</taxon>
        <taxon>Dreissena</taxon>
    </lineage>
</organism>
<evidence type="ECO:0000313" key="2">
    <source>
        <dbReference type="Proteomes" id="UP000828390"/>
    </source>
</evidence>
<dbReference type="Proteomes" id="UP000828390">
    <property type="component" value="Unassembled WGS sequence"/>
</dbReference>